<dbReference type="PATRIC" id="fig|1263832.3.peg.1858"/>
<keyword evidence="2" id="KW-0813">Transport</keyword>
<dbReference type="InterPro" id="IPR001996">
    <property type="entry name" value="PTS_IIB_1"/>
</dbReference>
<evidence type="ECO:0000256" key="2">
    <source>
        <dbReference type="ARBA" id="ARBA00022448"/>
    </source>
</evidence>
<evidence type="ECO:0000256" key="9">
    <source>
        <dbReference type="ARBA" id="ARBA00022989"/>
    </source>
</evidence>
<evidence type="ECO:0000313" key="13">
    <source>
        <dbReference type="EMBL" id="AHG87097.1"/>
    </source>
</evidence>
<evidence type="ECO:0000256" key="11">
    <source>
        <dbReference type="PROSITE-ProRule" id="PRU00421"/>
    </source>
</evidence>
<evidence type="ECO:0000256" key="6">
    <source>
        <dbReference type="ARBA" id="ARBA00022683"/>
    </source>
</evidence>
<dbReference type="GO" id="GO:0016301">
    <property type="term" value="F:kinase activity"/>
    <property type="evidence" value="ECO:0007669"/>
    <property type="project" value="UniProtKB-KW"/>
</dbReference>
<evidence type="ECO:0000256" key="8">
    <source>
        <dbReference type="ARBA" id="ARBA00022777"/>
    </source>
</evidence>
<name>W0R9G9_BIBTR</name>
<evidence type="ECO:0000256" key="1">
    <source>
        <dbReference type="ARBA" id="ARBA00004651"/>
    </source>
</evidence>
<dbReference type="Proteomes" id="UP000019086">
    <property type="component" value="Chromosome"/>
</dbReference>
<evidence type="ECO:0000256" key="3">
    <source>
        <dbReference type="ARBA" id="ARBA00022475"/>
    </source>
</evidence>
<keyword evidence="5" id="KW-0808">Transferase</keyword>
<evidence type="ECO:0000256" key="5">
    <source>
        <dbReference type="ARBA" id="ARBA00022679"/>
    </source>
</evidence>
<evidence type="ECO:0000256" key="4">
    <source>
        <dbReference type="ARBA" id="ARBA00022597"/>
    </source>
</evidence>
<dbReference type="InterPro" id="IPR018113">
    <property type="entry name" value="PTrfase_EIIB_Cys"/>
</dbReference>
<gene>
    <name evidence="13" type="ORF">F544_18690</name>
</gene>
<accession>W0R9G9</accession>
<keyword evidence="7" id="KW-0812">Transmembrane</keyword>
<dbReference type="SUPFAM" id="SSF55604">
    <property type="entry name" value="Glucose permease domain IIB"/>
    <property type="match status" value="1"/>
</dbReference>
<evidence type="ECO:0000256" key="10">
    <source>
        <dbReference type="ARBA" id="ARBA00023136"/>
    </source>
</evidence>
<dbReference type="Pfam" id="PF00367">
    <property type="entry name" value="PTS_EIIB"/>
    <property type="match status" value="1"/>
</dbReference>
<keyword evidence="6" id="KW-0598">Phosphotransferase system</keyword>
<dbReference type="HOGENOM" id="CLU_1955320_0_0_6"/>
<dbReference type="PROSITE" id="PS01035">
    <property type="entry name" value="PTS_EIIB_TYPE_1_CYS"/>
    <property type="match status" value="1"/>
</dbReference>
<keyword evidence="4" id="KW-0762">Sugar transport</keyword>
<dbReference type="GO" id="GO:0015771">
    <property type="term" value="P:trehalose transport"/>
    <property type="evidence" value="ECO:0007669"/>
    <property type="project" value="TreeGrafter"/>
</dbReference>
<keyword evidence="8" id="KW-0418">Kinase</keyword>
<keyword evidence="3" id="KW-1003">Cell membrane</keyword>
<organism evidence="13 14">
    <name type="scientific">Bibersteinia trehalosi USDA-ARS-USMARC-190</name>
    <dbReference type="NCBI Taxonomy" id="1263832"/>
    <lineage>
        <taxon>Bacteria</taxon>
        <taxon>Pseudomonadati</taxon>
        <taxon>Pseudomonadota</taxon>
        <taxon>Gammaproteobacteria</taxon>
        <taxon>Pasteurellales</taxon>
        <taxon>Pasteurellaceae</taxon>
        <taxon>Bibersteinia</taxon>
    </lineage>
</organism>
<sequence length="128" mass="14286">MLRSFGKPKFHSTVKLRAEFRLFSFPAEGFFMAKDFSKLAAEIVKLVGGEQNIHSLVHCATRLRLVLKDKTKANKDALNQTAGVISIVESGGQFQIVIGNNVPKVYAQIMQKLPRLKQEVKPTCQNQA</sequence>
<keyword evidence="9" id="KW-1133">Transmembrane helix</keyword>
<dbReference type="PROSITE" id="PS51098">
    <property type="entry name" value="PTS_EIIB_TYPE_1"/>
    <property type="match status" value="1"/>
</dbReference>
<dbReference type="PANTHER" id="PTHR30175">
    <property type="entry name" value="PHOSPHOTRANSFERASE SYSTEM TRANSPORT PROTEIN"/>
    <property type="match status" value="1"/>
</dbReference>
<evidence type="ECO:0000259" key="12">
    <source>
        <dbReference type="PROSITE" id="PS51098"/>
    </source>
</evidence>
<dbReference type="EMBL" id="CP006956">
    <property type="protein sequence ID" value="AHG87097.1"/>
    <property type="molecule type" value="Genomic_DNA"/>
</dbReference>
<feature type="domain" description="PTS EIIB type-1" evidence="12">
    <location>
        <begin position="37"/>
        <end position="119"/>
    </location>
</feature>
<dbReference type="InterPro" id="IPR036878">
    <property type="entry name" value="Glu_permease_IIB"/>
</dbReference>
<dbReference type="GO" id="GO:0009401">
    <property type="term" value="P:phosphoenolpyruvate-dependent sugar phosphotransferase system"/>
    <property type="evidence" value="ECO:0007669"/>
    <property type="project" value="UniProtKB-KW"/>
</dbReference>
<evidence type="ECO:0000313" key="14">
    <source>
        <dbReference type="Proteomes" id="UP000019086"/>
    </source>
</evidence>
<dbReference type="PANTHER" id="PTHR30175:SF1">
    <property type="entry name" value="PTS SYSTEM ARBUTIN-, CELLOBIOSE-, AND SALICIN-SPECIFIC EIIBC COMPONENT-RELATED"/>
    <property type="match status" value="1"/>
</dbReference>
<dbReference type="GO" id="GO:0008982">
    <property type="term" value="F:protein-N(PI)-phosphohistidine-sugar phosphotransferase activity"/>
    <property type="evidence" value="ECO:0007669"/>
    <property type="project" value="InterPro"/>
</dbReference>
<dbReference type="FunFam" id="3.30.1360.60:FF:000001">
    <property type="entry name" value="PTS system glucose-specific IIBC component PtsG"/>
    <property type="match status" value="1"/>
</dbReference>
<feature type="active site" description="Phosphocysteine intermediate; for EIIB activity" evidence="11">
    <location>
        <position position="59"/>
    </location>
</feature>
<dbReference type="Gene3D" id="3.30.1360.60">
    <property type="entry name" value="Glucose permease domain IIB"/>
    <property type="match status" value="1"/>
</dbReference>
<dbReference type="GO" id="GO:0090589">
    <property type="term" value="F:protein-phosphocysteine-trehalose phosphotransferase system transporter activity"/>
    <property type="evidence" value="ECO:0007669"/>
    <property type="project" value="TreeGrafter"/>
</dbReference>
<dbReference type="InterPro" id="IPR050558">
    <property type="entry name" value="PTS_Sugar-Specific_Components"/>
</dbReference>
<evidence type="ECO:0000256" key="7">
    <source>
        <dbReference type="ARBA" id="ARBA00022692"/>
    </source>
</evidence>
<proteinExistence type="predicted"/>
<dbReference type="GO" id="GO:0005886">
    <property type="term" value="C:plasma membrane"/>
    <property type="evidence" value="ECO:0007669"/>
    <property type="project" value="UniProtKB-SubCell"/>
</dbReference>
<dbReference type="KEGG" id="btra:F544_18690"/>
<reference evidence="13 14" key="1">
    <citation type="submission" date="2013-12" db="EMBL/GenBank/DDBJ databases">
        <title>Annotation of the Bibersteinia trehalosi USDA-ARS-USMARC-190 complete genome.</title>
        <authorList>
            <person name="Harhay G.P."/>
            <person name="McVey S."/>
            <person name="Clawson M.L."/>
            <person name="Bono J."/>
            <person name="Heaton M.P."/>
            <person name="Chitko-Mckown C.G."/>
            <person name="Harhay D.M."/>
            <person name="Smith T.P.L."/>
        </authorList>
    </citation>
    <scope>NUCLEOTIDE SEQUENCE [LARGE SCALE GENOMIC DNA]</scope>
    <source>
        <strain evidence="13 14">USDA-ARS-USMARC-190</strain>
    </source>
</reference>
<protein>
    <submittedName>
        <fullName evidence="13">PTS system, beta-glucoside-specific IIABC subunit</fullName>
    </submittedName>
</protein>
<keyword evidence="10" id="KW-0472">Membrane</keyword>
<comment type="subcellular location">
    <subcellularLocation>
        <location evidence="1">Cell membrane</location>
        <topology evidence="1">Multi-pass membrane protein</topology>
    </subcellularLocation>
</comment>
<dbReference type="AlphaFoldDB" id="W0R9G9"/>
<dbReference type="CDD" id="cd00212">
    <property type="entry name" value="PTS_IIB_glc"/>
    <property type="match status" value="1"/>
</dbReference>